<organism evidence="3 4">
    <name type="scientific">Streptomyces lasalocidi</name>
    <name type="common">Streptomyces lasaliensis</name>
    <dbReference type="NCBI Taxonomy" id="324833"/>
    <lineage>
        <taxon>Bacteria</taxon>
        <taxon>Bacillati</taxon>
        <taxon>Actinomycetota</taxon>
        <taxon>Actinomycetes</taxon>
        <taxon>Kitasatosporales</taxon>
        <taxon>Streptomycetaceae</taxon>
        <taxon>Streptomyces</taxon>
    </lineage>
</organism>
<reference evidence="3 4" key="1">
    <citation type="submission" date="2019-04" db="EMBL/GenBank/DDBJ databases">
        <title>Streptomyces lasaliensis sp. nov., an Actinomycete isolated from soil which produces the polyether antibiotic lasalocid.</title>
        <authorList>
            <person name="Erwin G."/>
            <person name="Haber C."/>
        </authorList>
    </citation>
    <scope>NUCLEOTIDE SEQUENCE [LARGE SCALE GENOMIC DNA]</scope>
    <source>
        <strain evidence="3 4">X-537</strain>
    </source>
</reference>
<dbReference type="GO" id="GO:0016787">
    <property type="term" value="F:hydrolase activity"/>
    <property type="evidence" value="ECO:0007669"/>
    <property type="project" value="UniProtKB-KW"/>
</dbReference>
<keyword evidence="3" id="KW-0378">Hydrolase</keyword>
<sequence length="417" mass="43519">MSESSAEGVAGLASAAVAASAAGAAGGWRRTTGLAGAALGVLAAGAAAGVAIERMTVGRGIRRKALLALDSAGPYGALRGTPGTAYADDGTELYYEVDEVEPPAALAGRRRRLFGRKEPAPVTVVFSHGYCLNQDSWHFQRAALRGVVRTVHWDQRSHGRSGRGVAQVQDDVPLTIDQLGRDLKAVLDAAVPDGPIVLVGHSMGGMTVMALAAQYPELIRERVVATAFVGTSSGRLGEVNFGLPVAGVNAVRRVLPGVLRALGQQAELVERGRRATADLFAGVVKRYSFASRDVDPAVARFAERMIEGTPIDVVAEFYPAFTDHDKTEALARFTDLPVLVLAGIGDLVTPSEHSEAIADLLPEAELVLVPDAGHLVMLEHPEVVTDRLADLLTRVGAVPAGATVGGYGSTSSTARRG</sequence>
<gene>
    <name evidence="3" type="ORF">E4U91_20860</name>
</gene>
<dbReference type="InterPro" id="IPR029058">
    <property type="entry name" value="AB_hydrolase_fold"/>
</dbReference>
<dbReference type="PANTHER" id="PTHR43433:SF1">
    <property type="entry name" value="BLL5160 PROTEIN"/>
    <property type="match status" value="1"/>
</dbReference>
<dbReference type="EMBL" id="SZNQ01000001">
    <property type="protein sequence ID" value="TKT02297.1"/>
    <property type="molecule type" value="Genomic_DNA"/>
</dbReference>
<dbReference type="AlphaFoldDB" id="A0A4U5WJV1"/>
<feature type="domain" description="AB hydrolase-1" evidence="2">
    <location>
        <begin position="123"/>
        <end position="381"/>
    </location>
</feature>
<keyword evidence="1" id="KW-0812">Transmembrane</keyword>
<evidence type="ECO:0000256" key="1">
    <source>
        <dbReference type="SAM" id="Phobius"/>
    </source>
</evidence>
<dbReference type="RefSeq" id="WP_137308235.1">
    <property type="nucleotide sequence ID" value="NZ_SZNQ01000001.1"/>
</dbReference>
<dbReference type="Gene3D" id="3.40.50.1820">
    <property type="entry name" value="alpha/beta hydrolase"/>
    <property type="match status" value="1"/>
</dbReference>
<dbReference type="Pfam" id="PF00561">
    <property type="entry name" value="Abhydrolase_1"/>
    <property type="match status" value="1"/>
</dbReference>
<comment type="caution">
    <text evidence="3">The sequence shown here is derived from an EMBL/GenBank/DDBJ whole genome shotgun (WGS) entry which is preliminary data.</text>
</comment>
<dbReference type="OrthoDB" id="5422338at2"/>
<dbReference type="InterPro" id="IPR000073">
    <property type="entry name" value="AB_hydrolase_1"/>
</dbReference>
<keyword evidence="4" id="KW-1185">Reference proteome</keyword>
<evidence type="ECO:0000313" key="3">
    <source>
        <dbReference type="EMBL" id="TKT02297.1"/>
    </source>
</evidence>
<keyword evidence="1" id="KW-0472">Membrane</keyword>
<feature type="transmembrane region" description="Helical" evidence="1">
    <location>
        <begin position="34"/>
        <end position="52"/>
    </location>
</feature>
<evidence type="ECO:0000313" key="4">
    <source>
        <dbReference type="Proteomes" id="UP000305929"/>
    </source>
</evidence>
<dbReference type="SUPFAM" id="SSF53474">
    <property type="entry name" value="alpha/beta-Hydrolases"/>
    <property type="match status" value="1"/>
</dbReference>
<dbReference type="Proteomes" id="UP000305929">
    <property type="component" value="Unassembled WGS sequence"/>
</dbReference>
<dbReference type="InterPro" id="IPR050471">
    <property type="entry name" value="AB_hydrolase"/>
</dbReference>
<proteinExistence type="predicted"/>
<keyword evidence="1" id="KW-1133">Transmembrane helix</keyword>
<accession>A0A4U5WJV1</accession>
<dbReference type="PANTHER" id="PTHR43433">
    <property type="entry name" value="HYDROLASE, ALPHA/BETA FOLD FAMILY PROTEIN"/>
    <property type="match status" value="1"/>
</dbReference>
<name>A0A4U5WJV1_STRLS</name>
<evidence type="ECO:0000259" key="2">
    <source>
        <dbReference type="Pfam" id="PF00561"/>
    </source>
</evidence>
<protein>
    <submittedName>
        <fullName evidence="3">Alpha/beta hydrolase</fullName>
    </submittedName>
</protein>